<dbReference type="RefSeq" id="WP_186950259.1">
    <property type="nucleotide sequence ID" value="NZ_JACOGF010000017.1"/>
</dbReference>
<keyword evidence="4" id="KW-1185">Reference proteome</keyword>
<accession>A0ABR6ZXK9</accession>
<evidence type="ECO:0000313" key="4">
    <source>
        <dbReference type="Proteomes" id="UP000650424"/>
    </source>
</evidence>
<evidence type="ECO:0000256" key="1">
    <source>
        <dbReference type="SAM" id="MobiDB-lite"/>
    </source>
</evidence>
<proteinExistence type="predicted"/>
<feature type="chain" id="PRO_5045046226" evidence="2">
    <location>
        <begin position="25"/>
        <end position="112"/>
    </location>
</feature>
<organism evidence="3 4">
    <name type="scientific">Undibacterium hunanense</name>
    <dbReference type="NCBI Taxonomy" id="2762292"/>
    <lineage>
        <taxon>Bacteria</taxon>
        <taxon>Pseudomonadati</taxon>
        <taxon>Pseudomonadota</taxon>
        <taxon>Betaproteobacteria</taxon>
        <taxon>Burkholderiales</taxon>
        <taxon>Oxalobacteraceae</taxon>
        <taxon>Undibacterium</taxon>
    </lineage>
</organism>
<evidence type="ECO:0000313" key="3">
    <source>
        <dbReference type="EMBL" id="MBC3920590.1"/>
    </source>
</evidence>
<sequence length="112" mass="12120">MKTILMLKLTCATLLLATLLPASARQPLPVTHQDAQLISYFRSYAPAAEVMIKKTDSGMPTNGDASVDKNGIPRKASVTGNPADGDKQSSRMNEANQRDDRLVMPQAPQLPQ</sequence>
<feature type="region of interest" description="Disordered" evidence="1">
    <location>
        <begin position="54"/>
        <end position="112"/>
    </location>
</feature>
<keyword evidence="2" id="KW-0732">Signal</keyword>
<feature type="signal peptide" evidence="2">
    <location>
        <begin position="1"/>
        <end position="24"/>
    </location>
</feature>
<gene>
    <name evidence="3" type="ORF">H8L32_24205</name>
</gene>
<evidence type="ECO:0000256" key="2">
    <source>
        <dbReference type="SAM" id="SignalP"/>
    </source>
</evidence>
<comment type="caution">
    <text evidence="3">The sequence shown here is derived from an EMBL/GenBank/DDBJ whole genome shotgun (WGS) entry which is preliminary data.</text>
</comment>
<name>A0ABR6ZXK9_9BURK</name>
<dbReference type="Proteomes" id="UP000650424">
    <property type="component" value="Unassembled WGS sequence"/>
</dbReference>
<reference evidence="3 4" key="1">
    <citation type="submission" date="2020-08" db="EMBL/GenBank/DDBJ databases">
        <title>Novel species isolated from subtropical streams in China.</title>
        <authorList>
            <person name="Lu H."/>
        </authorList>
    </citation>
    <scope>NUCLEOTIDE SEQUENCE [LARGE SCALE GENOMIC DNA]</scope>
    <source>
        <strain evidence="3 4">CY18W</strain>
    </source>
</reference>
<dbReference type="EMBL" id="JACOGF010000017">
    <property type="protein sequence ID" value="MBC3920590.1"/>
    <property type="molecule type" value="Genomic_DNA"/>
</dbReference>
<protein>
    <submittedName>
        <fullName evidence="3">Uncharacterized protein</fullName>
    </submittedName>
</protein>